<reference evidence="2 3" key="1">
    <citation type="submission" date="2018-11" db="EMBL/GenBank/DDBJ databases">
        <title>Haplotype-resolved cattle genomes.</title>
        <authorList>
            <person name="Low W.Y."/>
            <person name="Tearle R."/>
            <person name="Bickhart D.M."/>
            <person name="Rosen B.D."/>
            <person name="Koren S."/>
            <person name="Rhie A."/>
            <person name="Hiendleder S."/>
            <person name="Phillippy A.M."/>
            <person name="Smith T.P.L."/>
            <person name="Williams J.L."/>
        </authorList>
    </citation>
    <scope>NUCLEOTIDE SEQUENCE [LARGE SCALE GENOMIC DNA]</scope>
</reference>
<feature type="region of interest" description="Disordered" evidence="1">
    <location>
        <begin position="85"/>
        <end position="125"/>
    </location>
</feature>
<dbReference type="Proteomes" id="UP000314981">
    <property type="component" value="Chromosome 2"/>
</dbReference>
<evidence type="ECO:0000313" key="2">
    <source>
        <dbReference type="Ensembl" id="ENSBIXP00000035425.1"/>
    </source>
</evidence>
<reference evidence="2" key="2">
    <citation type="submission" date="2025-08" db="UniProtKB">
        <authorList>
            <consortium name="Ensembl"/>
        </authorList>
    </citation>
    <scope>IDENTIFICATION</scope>
</reference>
<evidence type="ECO:0000256" key="1">
    <source>
        <dbReference type="SAM" id="MobiDB-lite"/>
    </source>
</evidence>
<feature type="region of interest" description="Disordered" evidence="1">
    <location>
        <begin position="1"/>
        <end position="56"/>
    </location>
</feature>
<accession>A0A4W2EKT4</accession>
<reference evidence="2" key="3">
    <citation type="submission" date="2025-09" db="UniProtKB">
        <authorList>
            <consortium name="Ensembl"/>
        </authorList>
    </citation>
    <scope>IDENTIFICATION</scope>
</reference>
<sequence length="142" mass="15076">SSSSSPAQPARAAEPREPGFIWDGPFPPPARPRAPGRRDRPDPLPPSCGRGRRRPRAHWPRLRVTSGELWDWDKRTFFGFLCGRQTFGGQKGRDGKRLETGSLGGKGGAGVPCSQGIASPSSLSPPPPAASLFKYFIGGGGG</sequence>
<feature type="compositionally biased region" description="Low complexity" evidence="1">
    <location>
        <begin position="1"/>
        <end position="12"/>
    </location>
</feature>
<organism evidence="2 3">
    <name type="scientific">Bos indicus x Bos taurus</name>
    <name type="common">Hybrid cattle</name>
    <dbReference type="NCBI Taxonomy" id="30522"/>
    <lineage>
        <taxon>Eukaryota</taxon>
        <taxon>Metazoa</taxon>
        <taxon>Chordata</taxon>
        <taxon>Craniata</taxon>
        <taxon>Vertebrata</taxon>
        <taxon>Euteleostomi</taxon>
        <taxon>Mammalia</taxon>
        <taxon>Eutheria</taxon>
        <taxon>Laurasiatheria</taxon>
        <taxon>Artiodactyla</taxon>
        <taxon>Ruminantia</taxon>
        <taxon>Pecora</taxon>
        <taxon>Bovidae</taxon>
        <taxon>Bovinae</taxon>
        <taxon>Bos</taxon>
    </lineage>
</organism>
<protein>
    <submittedName>
        <fullName evidence="2">Uncharacterized protein</fullName>
    </submittedName>
</protein>
<proteinExistence type="predicted"/>
<name>A0A4W2EKT4_BOBOX</name>
<keyword evidence="3" id="KW-1185">Reference proteome</keyword>
<evidence type="ECO:0000313" key="3">
    <source>
        <dbReference type="Proteomes" id="UP000314981"/>
    </source>
</evidence>
<dbReference type="Ensembl" id="ENSBIXT00000024463.1">
    <property type="protein sequence ID" value="ENSBIXP00000035425.1"/>
    <property type="gene ID" value="ENSBIXG00000018709.1"/>
</dbReference>
<dbReference type="AlphaFoldDB" id="A0A4W2EKT4"/>